<reference evidence="1" key="1">
    <citation type="submission" date="2023-11" db="EMBL/GenBank/DDBJ databases">
        <authorList>
            <person name="Poullet M."/>
        </authorList>
    </citation>
    <scope>NUCLEOTIDE SEQUENCE</scope>
    <source>
        <strain evidence="1">E1834</strain>
    </source>
</reference>
<dbReference type="Proteomes" id="UP001497535">
    <property type="component" value="Unassembled WGS sequence"/>
</dbReference>
<evidence type="ECO:0000313" key="2">
    <source>
        <dbReference type="Proteomes" id="UP001497535"/>
    </source>
</evidence>
<keyword evidence="2" id="KW-1185">Reference proteome</keyword>
<name>A0ACB1AJ70_MELEN</name>
<organism evidence="1 2">
    <name type="scientific">Meloidogyne enterolobii</name>
    <name type="common">Root-knot nematode worm</name>
    <name type="synonym">Meloidogyne mayaguensis</name>
    <dbReference type="NCBI Taxonomy" id="390850"/>
    <lineage>
        <taxon>Eukaryota</taxon>
        <taxon>Metazoa</taxon>
        <taxon>Ecdysozoa</taxon>
        <taxon>Nematoda</taxon>
        <taxon>Chromadorea</taxon>
        <taxon>Rhabditida</taxon>
        <taxon>Tylenchina</taxon>
        <taxon>Tylenchomorpha</taxon>
        <taxon>Tylenchoidea</taxon>
        <taxon>Meloidogynidae</taxon>
        <taxon>Meloidogyninae</taxon>
        <taxon>Meloidogyne</taxon>
    </lineage>
</organism>
<gene>
    <name evidence="1" type="ORF">MENTE1834_LOCUS38175</name>
</gene>
<evidence type="ECO:0000313" key="1">
    <source>
        <dbReference type="EMBL" id="CAK5090391.1"/>
    </source>
</evidence>
<protein>
    <submittedName>
        <fullName evidence="1">Uncharacterized protein</fullName>
    </submittedName>
</protein>
<sequence>MLWLRSPLTLTMLNVKLPKMLELSLDLMLYVLLMNRQQRQSLMDWTRKKVF</sequence>
<comment type="caution">
    <text evidence="1">The sequence shown here is derived from an EMBL/GenBank/DDBJ whole genome shotgun (WGS) entry which is preliminary data.</text>
</comment>
<dbReference type="EMBL" id="CAVMJV010000081">
    <property type="protein sequence ID" value="CAK5090391.1"/>
    <property type="molecule type" value="Genomic_DNA"/>
</dbReference>
<accession>A0ACB1AJ70</accession>
<proteinExistence type="predicted"/>